<keyword evidence="2" id="KW-1185">Reference proteome</keyword>
<dbReference type="AlphaFoldDB" id="A0A091G5H1"/>
<proteinExistence type="predicted"/>
<dbReference type="EMBL" id="KL447703">
    <property type="protein sequence ID" value="KFO76389.1"/>
    <property type="molecule type" value="Genomic_DNA"/>
</dbReference>
<sequence>HLAGSTAATAVPAGPGGVRAAIARTIGSTIAVEASVTQGGAPKAIQTPIAQGGTPIAIETPIAQG</sequence>
<protein>
    <submittedName>
        <fullName evidence="1">Uncharacterized protein</fullName>
    </submittedName>
</protein>
<accession>A0A091G5H1</accession>
<name>A0A091G5H1_CUCCA</name>
<gene>
    <name evidence="1" type="ORF">N303_11769</name>
</gene>
<reference evidence="1 2" key="1">
    <citation type="submission" date="2014-04" db="EMBL/GenBank/DDBJ databases">
        <title>Genome evolution of avian class.</title>
        <authorList>
            <person name="Zhang G."/>
            <person name="Li C."/>
        </authorList>
    </citation>
    <scope>NUCLEOTIDE SEQUENCE [LARGE SCALE GENOMIC DNA]</scope>
    <source>
        <strain evidence="1">BGI_N303</strain>
    </source>
</reference>
<organism evidence="1 2">
    <name type="scientific">Cuculus canorus</name>
    <name type="common">Common cuckoo</name>
    <dbReference type="NCBI Taxonomy" id="55661"/>
    <lineage>
        <taxon>Eukaryota</taxon>
        <taxon>Metazoa</taxon>
        <taxon>Chordata</taxon>
        <taxon>Craniata</taxon>
        <taxon>Vertebrata</taxon>
        <taxon>Euteleostomi</taxon>
        <taxon>Archelosauria</taxon>
        <taxon>Archosauria</taxon>
        <taxon>Dinosauria</taxon>
        <taxon>Saurischia</taxon>
        <taxon>Theropoda</taxon>
        <taxon>Coelurosauria</taxon>
        <taxon>Aves</taxon>
        <taxon>Neognathae</taxon>
        <taxon>Neoaves</taxon>
        <taxon>Otidimorphae</taxon>
        <taxon>Cuculiformes</taxon>
        <taxon>Cuculidae</taxon>
        <taxon>Cuculus</taxon>
    </lineage>
</organism>
<dbReference type="Proteomes" id="UP000053760">
    <property type="component" value="Unassembled WGS sequence"/>
</dbReference>
<feature type="non-terminal residue" evidence="1">
    <location>
        <position position="1"/>
    </location>
</feature>
<evidence type="ECO:0000313" key="1">
    <source>
        <dbReference type="EMBL" id="KFO76389.1"/>
    </source>
</evidence>
<evidence type="ECO:0000313" key="2">
    <source>
        <dbReference type="Proteomes" id="UP000053760"/>
    </source>
</evidence>
<feature type="non-terminal residue" evidence="1">
    <location>
        <position position="65"/>
    </location>
</feature>